<evidence type="ECO:0000313" key="1">
    <source>
        <dbReference type="EMBL" id="CAK0789563.1"/>
    </source>
</evidence>
<dbReference type="Gene3D" id="3.40.50.300">
    <property type="entry name" value="P-loop containing nucleotide triphosphate hydrolases"/>
    <property type="match status" value="1"/>
</dbReference>
<reference evidence="1" key="1">
    <citation type="submission" date="2023-10" db="EMBL/GenBank/DDBJ databases">
        <authorList>
            <person name="Chen Y."/>
            <person name="Shah S."/>
            <person name="Dougan E. K."/>
            <person name="Thang M."/>
            <person name="Chan C."/>
        </authorList>
    </citation>
    <scope>NUCLEOTIDE SEQUENCE [LARGE SCALE GENOMIC DNA]</scope>
</reference>
<organism evidence="1 2">
    <name type="scientific">Prorocentrum cordatum</name>
    <dbReference type="NCBI Taxonomy" id="2364126"/>
    <lineage>
        <taxon>Eukaryota</taxon>
        <taxon>Sar</taxon>
        <taxon>Alveolata</taxon>
        <taxon>Dinophyceae</taxon>
        <taxon>Prorocentrales</taxon>
        <taxon>Prorocentraceae</taxon>
        <taxon>Prorocentrum</taxon>
    </lineage>
</organism>
<dbReference type="EMBL" id="CAUYUJ010000259">
    <property type="protein sequence ID" value="CAK0789563.1"/>
    <property type="molecule type" value="Genomic_DNA"/>
</dbReference>
<dbReference type="Proteomes" id="UP001189429">
    <property type="component" value="Unassembled WGS sequence"/>
</dbReference>
<dbReference type="SUPFAM" id="SSF52540">
    <property type="entry name" value="P-loop containing nucleoside triphosphate hydrolases"/>
    <property type="match status" value="1"/>
</dbReference>
<evidence type="ECO:0008006" key="3">
    <source>
        <dbReference type="Google" id="ProtNLM"/>
    </source>
</evidence>
<protein>
    <recommendedName>
        <fullName evidence="3">Protein-tyrosine sulfotransferase</fullName>
    </recommendedName>
</protein>
<keyword evidence="2" id="KW-1185">Reference proteome</keyword>
<gene>
    <name evidence="1" type="ORF">PCOR1329_LOCUS1095</name>
</gene>
<accession>A0ABN9P9X4</accession>
<proteinExistence type="predicted"/>
<name>A0ABN9P9X4_9DINO</name>
<sequence>MGDGPHAALEGRGMFRRWAHVFGKSQVLCVDLEDQNTRMNWVLDRIAAHLGVDRKGFTDQPSAHKRLNASFDILARNQMRYGSQAVKEMWGSIMEIQAMDRDSLTLEDLRLFSELCGQ</sequence>
<comment type="caution">
    <text evidence="1">The sequence shown here is derived from an EMBL/GenBank/DDBJ whole genome shotgun (WGS) entry which is preliminary data.</text>
</comment>
<evidence type="ECO:0000313" key="2">
    <source>
        <dbReference type="Proteomes" id="UP001189429"/>
    </source>
</evidence>
<dbReference type="InterPro" id="IPR027417">
    <property type="entry name" value="P-loop_NTPase"/>
</dbReference>